<dbReference type="AlphaFoldDB" id="A0A948WXL4"/>
<dbReference type="PANTHER" id="PTHR33594">
    <property type="entry name" value="SUPERFAMILY HYDROLASE, PUTATIVE (AFU_ORTHOLOGUE AFUA_1G03035)-RELATED"/>
    <property type="match status" value="1"/>
</dbReference>
<evidence type="ECO:0000313" key="3">
    <source>
        <dbReference type="Proteomes" id="UP000733611"/>
    </source>
</evidence>
<dbReference type="Gene3D" id="1.10.3210.10">
    <property type="entry name" value="Hypothetical protein af1432"/>
    <property type="match status" value="1"/>
</dbReference>
<dbReference type="InterPro" id="IPR003607">
    <property type="entry name" value="HD/PDEase_dom"/>
</dbReference>
<dbReference type="PROSITE" id="PS51831">
    <property type="entry name" value="HD"/>
    <property type="match status" value="1"/>
</dbReference>
<sequence>MTTAQILEKMIVFSAGNIHDIDHLIRVWTYAQTIGKLEHLDEPTQYIVEVAAIVHDIACPLCRIKYGNTNGKHQEQESEPLVRQFLEGTGLSPEQVERVVYLVAHHHTLTNIQGMDYQVLIEADYIANATENGYSEQNRQNFSEKVMRTASGKRLLAEVFATPAA</sequence>
<evidence type="ECO:0000313" key="2">
    <source>
        <dbReference type="EMBL" id="MBU3843925.1"/>
    </source>
</evidence>
<protein>
    <submittedName>
        <fullName evidence="2">HD domain-containing protein</fullName>
    </submittedName>
</protein>
<dbReference type="PANTHER" id="PTHR33594:SF1">
    <property type="entry name" value="HD_PDEASE DOMAIN-CONTAINING PROTEIN"/>
    <property type="match status" value="1"/>
</dbReference>
<evidence type="ECO:0000259" key="1">
    <source>
        <dbReference type="PROSITE" id="PS51831"/>
    </source>
</evidence>
<dbReference type="EMBL" id="JAHLFE010000065">
    <property type="protein sequence ID" value="MBU3843925.1"/>
    <property type="molecule type" value="Genomic_DNA"/>
</dbReference>
<dbReference type="Proteomes" id="UP000733611">
    <property type="component" value="Unassembled WGS sequence"/>
</dbReference>
<organism evidence="2 3">
    <name type="scientific">Candidatus Anaerobiospirillum pullicola</name>
    <dbReference type="NCBI Taxonomy" id="2838451"/>
    <lineage>
        <taxon>Bacteria</taxon>
        <taxon>Pseudomonadati</taxon>
        <taxon>Pseudomonadota</taxon>
        <taxon>Gammaproteobacteria</taxon>
        <taxon>Aeromonadales</taxon>
        <taxon>Succinivibrionaceae</taxon>
        <taxon>Anaerobiospirillum</taxon>
    </lineage>
</organism>
<gene>
    <name evidence="2" type="ORF">H9847_03510</name>
</gene>
<accession>A0A948WXL4</accession>
<comment type="caution">
    <text evidence="2">The sequence shown here is derived from an EMBL/GenBank/DDBJ whole genome shotgun (WGS) entry which is preliminary data.</text>
</comment>
<dbReference type="InterPro" id="IPR006674">
    <property type="entry name" value="HD_domain"/>
</dbReference>
<dbReference type="CDD" id="cd00077">
    <property type="entry name" value="HDc"/>
    <property type="match status" value="1"/>
</dbReference>
<reference evidence="2" key="1">
    <citation type="journal article" date="2021" name="PeerJ">
        <title>Extensive microbial diversity within the chicken gut microbiome revealed by metagenomics and culture.</title>
        <authorList>
            <person name="Gilroy R."/>
            <person name="Ravi A."/>
            <person name="Getino M."/>
            <person name="Pursley I."/>
            <person name="Horton D.L."/>
            <person name="Alikhan N.F."/>
            <person name="Baker D."/>
            <person name="Gharbi K."/>
            <person name="Hall N."/>
            <person name="Watson M."/>
            <person name="Adriaenssens E.M."/>
            <person name="Foster-Nyarko E."/>
            <person name="Jarju S."/>
            <person name="Secka A."/>
            <person name="Antonio M."/>
            <person name="Oren A."/>
            <person name="Chaudhuri R.R."/>
            <person name="La Ragione R."/>
            <person name="Hildebrand F."/>
            <person name="Pallen M.J."/>
        </authorList>
    </citation>
    <scope>NUCLEOTIDE SEQUENCE</scope>
    <source>
        <strain evidence="2">378</strain>
    </source>
</reference>
<feature type="domain" description="HD" evidence="1">
    <location>
        <begin position="20"/>
        <end position="129"/>
    </location>
</feature>
<dbReference type="Pfam" id="PF01966">
    <property type="entry name" value="HD"/>
    <property type="match status" value="1"/>
</dbReference>
<dbReference type="SUPFAM" id="SSF109604">
    <property type="entry name" value="HD-domain/PDEase-like"/>
    <property type="match status" value="1"/>
</dbReference>
<reference evidence="2" key="2">
    <citation type="submission" date="2021-04" db="EMBL/GenBank/DDBJ databases">
        <authorList>
            <person name="Gilroy R."/>
        </authorList>
    </citation>
    <scope>NUCLEOTIDE SEQUENCE</scope>
    <source>
        <strain evidence="2">378</strain>
    </source>
</reference>
<name>A0A948WXL4_9GAMM</name>
<proteinExistence type="predicted"/>